<gene>
    <name evidence="9" type="ORF">H9627_08790</name>
</gene>
<evidence type="ECO:0000313" key="10">
    <source>
        <dbReference type="Proteomes" id="UP000650224"/>
    </source>
</evidence>
<evidence type="ECO:0000256" key="7">
    <source>
        <dbReference type="RuleBase" id="RU366058"/>
    </source>
</evidence>
<evidence type="ECO:0000313" key="9">
    <source>
        <dbReference type="EMBL" id="MBD8030414.1"/>
    </source>
</evidence>
<evidence type="ECO:0000256" key="6">
    <source>
        <dbReference type="ARBA" id="ARBA00023136"/>
    </source>
</evidence>
<evidence type="ECO:0000259" key="8">
    <source>
        <dbReference type="Pfam" id="PF09335"/>
    </source>
</evidence>
<feature type="transmembrane region" description="Helical" evidence="7">
    <location>
        <begin position="120"/>
        <end position="144"/>
    </location>
</feature>
<comment type="subcellular location">
    <subcellularLocation>
        <location evidence="1 7">Cell membrane</location>
        <topology evidence="1 7">Multi-pass membrane protein</topology>
    </subcellularLocation>
</comment>
<dbReference type="Proteomes" id="UP000650224">
    <property type="component" value="Unassembled WGS sequence"/>
</dbReference>
<dbReference type="Pfam" id="PF09335">
    <property type="entry name" value="VTT_dom"/>
    <property type="match status" value="1"/>
</dbReference>
<comment type="caution">
    <text evidence="7">Lacks conserved residue(s) required for the propagation of feature annotation.</text>
</comment>
<evidence type="ECO:0000256" key="1">
    <source>
        <dbReference type="ARBA" id="ARBA00004651"/>
    </source>
</evidence>
<feature type="transmembrane region" description="Helical" evidence="7">
    <location>
        <begin position="49"/>
        <end position="71"/>
    </location>
</feature>
<name>A0A8I0HP63_9CORY</name>
<dbReference type="PANTHER" id="PTHR12677">
    <property type="entry name" value="GOLGI APPARATUS MEMBRANE PROTEIN TVP38-RELATED"/>
    <property type="match status" value="1"/>
</dbReference>
<dbReference type="GO" id="GO:0005886">
    <property type="term" value="C:plasma membrane"/>
    <property type="evidence" value="ECO:0007669"/>
    <property type="project" value="UniProtKB-SubCell"/>
</dbReference>
<evidence type="ECO:0000256" key="5">
    <source>
        <dbReference type="ARBA" id="ARBA00022989"/>
    </source>
</evidence>
<dbReference type="AlphaFoldDB" id="A0A8I0HP63"/>
<keyword evidence="10" id="KW-1185">Reference proteome</keyword>
<evidence type="ECO:0000256" key="3">
    <source>
        <dbReference type="ARBA" id="ARBA00022475"/>
    </source>
</evidence>
<proteinExistence type="inferred from homology"/>
<keyword evidence="4 7" id="KW-0812">Transmembrane</keyword>
<comment type="caution">
    <text evidence="9">The sequence shown here is derived from an EMBL/GenBank/DDBJ whole genome shotgun (WGS) entry which is preliminary data.</text>
</comment>
<dbReference type="InterPro" id="IPR015414">
    <property type="entry name" value="TMEM64"/>
</dbReference>
<sequence length="254" mass="26520">MSSESSPGTTRATVSGRLNTSFSSAFHFLTSLATDAWGDLRRWPAWKKVSVLTAVIVAVAITVVVDVPSITTLRDWADSAGPAFVWLFVGLYVVITQFPIPRTVLTLASGVLFGPWQGTLIALGSTTVSAALSLLIVRGLLGGWMRPRLTHPAVARINARLRDRGWLAIASLRMIAAVPFSLLNYVAALTSVPLLAFTVATAVGSAPGTIATVVLGDAVVGSGSATAVVFTLALACLGVVGLILDRRLPVKSGK</sequence>
<keyword evidence="3 7" id="KW-1003">Cell membrane</keyword>
<evidence type="ECO:0000256" key="4">
    <source>
        <dbReference type="ARBA" id="ARBA00022692"/>
    </source>
</evidence>
<comment type="similarity">
    <text evidence="2 7">Belongs to the TVP38/TMEM64 family.</text>
</comment>
<reference evidence="9 10" key="1">
    <citation type="submission" date="2020-08" db="EMBL/GenBank/DDBJ databases">
        <title>A Genomic Blueprint of the Chicken Gut Microbiome.</title>
        <authorList>
            <person name="Gilroy R."/>
            <person name="Ravi A."/>
            <person name="Getino M."/>
            <person name="Pursley I."/>
            <person name="Horton D.L."/>
            <person name="Alikhan N.-F."/>
            <person name="Baker D."/>
            <person name="Gharbi K."/>
            <person name="Hall N."/>
            <person name="Watson M."/>
            <person name="Adriaenssens E.M."/>
            <person name="Foster-Nyarko E."/>
            <person name="Jarju S."/>
            <person name="Secka A."/>
            <person name="Antonio M."/>
            <person name="Oren A."/>
            <person name="Chaudhuri R."/>
            <person name="La Ragione R.M."/>
            <person name="Hildebrand F."/>
            <person name="Pallen M.J."/>
        </authorList>
    </citation>
    <scope>NUCLEOTIDE SEQUENCE [LARGE SCALE GENOMIC DNA]</scope>
    <source>
        <strain evidence="9 10">Sa1YVA5</strain>
    </source>
</reference>
<dbReference type="EMBL" id="JACSPR010000005">
    <property type="protein sequence ID" value="MBD8030414.1"/>
    <property type="molecule type" value="Genomic_DNA"/>
</dbReference>
<feature type="transmembrane region" description="Helical" evidence="7">
    <location>
        <begin position="83"/>
        <end position="100"/>
    </location>
</feature>
<dbReference type="InterPro" id="IPR032816">
    <property type="entry name" value="VTT_dom"/>
</dbReference>
<evidence type="ECO:0000256" key="2">
    <source>
        <dbReference type="ARBA" id="ARBA00008640"/>
    </source>
</evidence>
<dbReference type="RefSeq" id="WP_191733630.1">
    <property type="nucleotide sequence ID" value="NZ_JACSPR010000005.1"/>
</dbReference>
<accession>A0A8I0HP63</accession>
<feature type="domain" description="VTT" evidence="8">
    <location>
        <begin position="100"/>
        <end position="217"/>
    </location>
</feature>
<organism evidence="9 10">
    <name type="scientific">Corynebacterium gallinarum</name>
    <dbReference type="NCBI Taxonomy" id="2762214"/>
    <lineage>
        <taxon>Bacteria</taxon>
        <taxon>Bacillati</taxon>
        <taxon>Actinomycetota</taxon>
        <taxon>Actinomycetes</taxon>
        <taxon>Mycobacteriales</taxon>
        <taxon>Corynebacteriaceae</taxon>
        <taxon>Corynebacterium</taxon>
    </lineage>
</organism>
<feature type="transmembrane region" description="Helical" evidence="7">
    <location>
        <begin position="227"/>
        <end position="244"/>
    </location>
</feature>
<dbReference type="PANTHER" id="PTHR12677:SF59">
    <property type="entry name" value="GOLGI APPARATUS MEMBRANE PROTEIN TVP38-RELATED"/>
    <property type="match status" value="1"/>
</dbReference>
<keyword evidence="5 7" id="KW-1133">Transmembrane helix</keyword>
<keyword evidence="6 7" id="KW-0472">Membrane</keyword>
<protein>
    <recommendedName>
        <fullName evidence="7">TVP38/TMEM64 family membrane protein</fullName>
    </recommendedName>
</protein>